<feature type="domain" description="Solute-binding protein family 5" evidence="2">
    <location>
        <begin position="85"/>
        <end position="440"/>
    </location>
</feature>
<protein>
    <submittedName>
        <fullName evidence="3">Peptide ABC transporter substrate-binding protein</fullName>
    </submittedName>
</protein>
<organism evidence="3 4">
    <name type="scientific">Methanolobus vulcani</name>
    <dbReference type="NCBI Taxonomy" id="38026"/>
    <lineage>
        <taxon>Archaea</taxon>
        <taxon>Methanobacteriati</taxon>
        <taxon>Methanobacteriota</taxon>
        <taxon>Stenosarchaea group</taxon>
        <taxon>Methanomicrobia</taxon>
        <taxon>Methanosarcinales</taxon>
        <taxon>Methanosarcinaceae</taxon>
        <taxon>Methanolobus</taxon>
    </lineage>
</organism>
<comment type="caution">
    <text evidence="3">The sequence shown here is derived from an EMBL/GenBank/DDBJ whole genome shotgun (WGS) entry which is preliminary data.</text>
</comment>
<dbReference type="OrthoDB" id="194307at2157"/>
<dbReference type="AlphaFoldDB" id="A0A7Z8KQ78"/>
<dbReference type="Pfam" id="PF00496">
    <property type="entry name" value="SBP_bac_5"/>
    <property type="match status" value="1"/>
</dbReference>
<accession>A0A7Z8KQ78</accession>
<dbReference type="InterPro" id="IPR039424">
    <property type="entry name" value="SBP_5"/>
</dbReference>
<dbReference type="GO" id="GO:1904680">
    <property type="term" value="F:peptide transmembrane transporter activity"/>
    <property type="evidence" value="ECO:0007669"/>
    <property type="project" value="TreeGrafter"/>
</dbReference>
<dbReference type="Gene3D" id="3.10.105.10">
    <property type="entry name" value="Dipeptide-binding Protein, Domain 3"/>
    <property type="match status" value="1"/>
</dbReference>
<reference evidence="3 4" key="1">
    <citation type="submission" date="2019-06" db="EMBL/GenBank/DDBJ databases">
        <title>Draft genome sequence of Methanolobus vulcani B1d.</title>
        <authorList>
            <person name="Creighbaum A.J."/>
            <person name="Ticak T."/>
            <person name="Hariraju D."/>
            <person name="Arivett B.A."/>
            <person name="Ferguson D.J.Jr."/>
        </authorList>
    </citation>
    <scope>NUCLEOTIDE SEQUENCE [LARGE SCALE GENOMIC DNA]</scope>
    <source>
        <strain evidence="3 4">B1d</strain>
    </source>
</reference>
<keyword evidence="4" id="KW-1185">Reference proteome</keyword>
<dbReference type="GO" id="GO:0015833">
    <property type="term" value="P:peptide transport"/>
    <property type="evidence" value="ECO:0007669"/>
    <property type="project" value="TreeGrafter"/>
</dbReference>
<gene>
    <name evidence="3" type="ORF">FKV42_03000</name>
</gene>
<dbReference type="Proteomes" id="UP000319335">
    <property type="component" value="Unassembled WGS sequence"/>
</dbReference>
<keyword evidence="1" id="KW-0732">Signal</keyword>
<dbReference type="EMBL" id="VIAQ01000008">
    <property type="protein sequence ID" value="TQD27643.1"/>
    <property type="molecule type" value="Genomic_DNA"/>
</dbReference>
<name>A0A7Z8KQ78_9EURY</name>
<dbReference type="SUPFAM" id="SSF53850">
    <property type="entry name" value="Periplasmic binding protein-like II"/>
    <property type="match status" value="1"/>
</dbReference>
<dbReference type="Gene3D" id="3.40.190.10">
    <property type="entry name" value="Periplasmic binding protein-like II"/>
    <property type="match status" value="1"/>
</dbReference>
<dbReference type="InterPro" id="IPR000914">
    <property type="entry name" value="SBP_5_dom"/>
</dbReference>
<evidence type="ECO:0000259" key="2">
    <source>
        <dbReference type="Pfam" id="PF00496"/>
    </source>
</evidence>
<dbReference type="RefSeq" id="WP_154808772.1">
    <property type="nucleotide sequence ID" value="NZ_VIAQ01000008.1"/>
</dbReference>
<sequence>MQKTEKIISLALSVLIISSILFLPATASETSDVQQERVFTTTMSGYTTLDGGFPSPLAFNTRGGGYVMTSNCFDTLVWPDQNGEFIGLLAESWESSKDGIEWTFNLRENVTWHDGEPFTAEDVVFTIDYMKDKSLATSIEASWYYTHLIESTEALDEHTVLITLNQPYAAFIPLVAGVIPIMPEHIWKDIPDPKKYTEKEAAIGTGPFILEDYDMDQKSYKFSANKDYFLGEPIIDTLIYIQTSDTLLSLKTGEIDESSLTFDQVQAIEESDNLKVISGPGYRVYRLRFNIPSNTILNDIDVRKAMSYSLDCEDIESRVLHGGGTPGNPGYVAPYSKWYNPNVMQYAYDPEKANQMLDEAGYQERDKDGIRLDAEGNRLEFQLLHSSDQQSQRLAELVQTYLEDIGIGIVLKSGDMQTVEGLVSEGNFDLAIHMHGTTNYPGRMLNPLPSITGWNNSEFVALAEEQIVTVDEEKRKELVNRMQVLIADEVPTIPIMYKDLFSACNQDTIDGFFYTPDGIAGGSFMECNKLVFIYGTWNGESTEAAEDISTNSADGIGILGSAAVLLCVFLLRRDKKL</sequence>
<proteinExistence type="predicted"/>
<evidence type="ECO:0000313" key="3">
    <source>
        <dbReference type="EMBL" id="TQD27643.1"/>
    </source>
</evidence>
<dbReference type="PANTHER" id="PTHR30290">
    <property type="entry name" value="PERIPLASMIC BINDING COMPONENT OF ABC TRANSPORTER"/>
    <property type="match status" value="1"/>
</dbReference>
<evidence type="ECO:0000256" key="1">
    <source>
        <dbReference type="ARBA" id="ARBA00022729"/>
    </source>
</evidence>
<dbReference type="PANTHER" id="PTHR30290:SF64">
    <property type="entry name" value="ABC TRANSPORTER PERIPLASMIC BINDING PROTEIN"/>
    <property type="match status" value="1"/>
</dbReference>
<evidence type="ECO:0000313" key="4">
    <source>
        <dbReference type="Proteomes" id="UP000319335"/>
    </source>
</evidence>